<dbReference type="OrthoDB" id="1470350at2759"/>
<keyword evidence="7" id="KW-1185">Reference proteome</keyword>
<name>A0A9P9EQB2_9HYPO</name>
<reference evidence="6" key="1">
    <citation type="journal article" date="2021" name="Nat. Commun.">
        <title>Genetic determinants of endophytism in the Arabidopsis root mycobiome.</title>
        <authorList>
            <person name="Mesny F."/>
            <person name="Miyauchi S."/>
            <person name="Thiergart T."/>
            <person name="Pickel B."/>
            <person name="Atanasova L."/>
            <person name="Karlsson M."/>
            <person name="Huettel B."/>
            <person name="Barry K.W."/>
            <person name="Haridas S."/>
            <person name="Chen C."/>
            <person name="Bauer D."/>
            <person name="Andreopoulos W."/>
            <person name="Pangilinan J."/>
            <person name="LaButti K."/>
            <person name="Riley R."/>
            <person name="Lipzen A."/>
            <person name="Clum A."/>
            <person name="Drula E."/>
            <person name="Henrissat B."/>
            <person name="Kohler A."/>
            <person name="Grigoriev I.V."/>
            <person name="Martin F.M."/>
            <person name="Hacquard S."/>
        </authorList>
    </citation>
    <scope>NUCLEOTIDE SEQUENCE</scope>
    <source>
        <strain evidence="6">MPI-CAGE-AT-0147</strain>
    </source>
</reference>
<evidence type="ECO:0000256" key="4">
    <source>
        <dbReference type="ARBA" id="ARBA00023002"/>
    </source>
</evidence>
<proteinExistence type="inferred from homology"/>
<comment type="similarity">
    <text evidence="1">Belongs to the cytochrome P450 family.</text>
</comment>
<dbReference type="GO" id="GO:0020037">
    <property type="term" value="F:heme binding"/>
    <property type="evidence" value="ECO:0007669"/>
    <property type="project" value="InterPro"/>
</dbReference>
<keyword evidence="4" id="KW-0560">Oxidoreductase</keyword>
<dbReference type="InterPro" id="IPR036396">
    <property type="entry name" value="Cyt_P450_sf"/>
</dbReference>
<evidence type="ECO:0000313" key="6">
    <source>
        <dbReference type="EMBL" id="KAH7141688.1"/>
    </source>
</evidence>
<keyword evidence="5" id="KW-0408">Iron</keyword>
<gene>
    <name evidence="6" type="ORF">EDB81DRAFT_760544</name>
</gene>
<keyword evidence="3" id="KW-0479">Metal-binding</keyword>
<dbReference type="GO" id="GO:0004497">
    <property type="term" value="F:monooxygenase activity"/>
    <property type="evidence" value="ECO:0007669"/>
    <property type="project" value="InterPro"/>
</dbReference>
<evidence type="ECO:0000313" key="7">
    <source>
        <dbReference type="Proteomes" id="UP000738349"/>
    </source>
</evidence>
<dbReference type="GO" id="GO:0016705">
    <property type="term" value="F:oxidoreductase activity, acting on paired donors, with incorporation or reduction of molecular oxygen"/>
    <property type="evidence" value="ECO:0007669"/>
    <property type="project" value="InterPro"/>
</dbReference>
<dbReference type="AlphaFoldDB" id="A0A9P9EQB2"/>
<dbReference type="PANTHER" id="PTHR24305">
    <property type="entry name" value="CYTOCHROME P450"/>
    <property type="match status" value="1"/>
</dbReference>
<dbReference type="InterPro" id="IPR050121">
    <property type="entry name" value="Cytochrome_P450_monoxygenase"/>
</dbReference>
<sequence length="175" mass="19885">MSCNKLHLHVTESRYSCFRKPSIVIPYNLITFKPRAIHLTRKYLPDEASAQDLKIPRYLNQVVKETLPLYTPVSAGLPRVVPAGGFNVAGYYVPAGTVTTQAYSLHRNPEIFSNQNSFDPSRWDPPTKDMSDSFWLSVEALVCAWAYTWHNWNCALQWFCSSALSLTRNSPSRKG</sequence>
<evidence type="ECO:0000256" key="1">
    <source>
        <dbReference type="ARBA" id="ARBA00010617"/>
    </source>
</evidence>
<dbReference type="Gene3D" id="1.10.630.10">
    <property type="entry name" value="Cytochrome P450"/>
    <property type="match status" value="1"/>
</dbReference>
<evidence type="ECO:0000256" key="2">
    <source>
        <dbReference type="ARBA" id="ARBA00022617"/>
    </source>
</evidence>
<dbReference type="EMBL" id="JAGMUV010000010">
    <property type="protein sequence ID" value="KAH7141688.1"/>
    <property type="molecule type" value="Genomic_DNA"/>
</dbReference>
<dbReference type="InterPro" id="IPR001128">
    <property type="entry name" value="Cyt_P450"/>
</dbReference>
<comment type="caution">
    <text evidence="6">The sequence shown here is derived from an EMBL/GenBank/DDBJ whole genome shotgun (WGS) entry which is preliminary data.</text>
</comment>
<accession>A0A9P9EQB2</accession>
<protein>
    <submittedName>
        <fullName evidence="6">Cytochrome P450</fullName>
    </submittedName>
</protein>
<dbReference type="Pfam" id="PF00067">
    <property type="entry name" value="p450"/>
    <property type="match status" value="1"/>
</dbReference>
<evidence type="ECO:0000256" key="5">
    <source>
        <dbReference type="ARBA" id="ARBA00023004"/>
    </source>
</evidence>
<organism evidence="6 7">
    <name type="scientific">Dactylonectria macrodidyma</name>
    <dbReference type="NCBI Taxonomy" id="307937"/>
    <lineage>
        <taxon>Eukaryota</taxon>
        <taxon>Fungi</taxon>
        <taxon>Dikarya</taxon>
        <taxon>Ascomycota</taxon>
        <taxon>Pezizomycotina</taxon>
        <taxon>Sordariomycetes</taxon>
        <taxon>Hypocreomycetidae</taxon>
        <taxon>Hypocreales</taxon>
        <taxon>Nectriaceae</taxon>
        <taxon>Dactylonectria</taxon>
    </lineage>
</organism>
<dbReference type="Proteomes" id="UP000738349">
    <property type="component" value="Unassembled WGS sequence"/>
</dbReference>
<evidence type="ECO:0000256" key="3">
    <source>
        <dbReference type="ARBA" id="ARBA00022723"/>
    </source>
</evidence>
<dbReference type="SUPFAM" id="SSF48264">
    <property type="entry name" value="Cytochrome P450"/>
    <property type="match status" value="1"/>
</dbReference>
<keyword evidence="2" id="KW-0349">Heme</keyword>
<dbReference type="GO" id="GO:0005506">
    <property type="term" value="F:iron ion binding"/>
    <property type="evidence" value="ECO:0007669"/>
    <property type="project" value="InterPro"/>
</dbReference>
<dbReference type="PANTHER" id="PTHR24305:SF96">
    <property type="entry name" value="CYTOCHROME P450 MONOOXYGENASE STCB-RELATED"/>
    <property type="match status" value="1"/>
</dbReference>